<dbReference type="AlphaFoldDB" id="A0A6N8HE26"/>
<sequence>MQIIELELLSNNLAATESFYKEVLGLKADLSDKFSLTFSIGYTKLIFRHVDDLNPVYHFAIDIPNNRFDQAYSIMKSKIDLIPVDPENDIADFRNWQAQSFYFYDNNGNILEFITRYPNKETSDKDFTSQSYISISEIGFVTNDVPHLANKLKKWFGVPIFHRQPRSSKFTVSGDDHGLFIIGAKGRNWYPTKVKAASFLTRVLFMNEGNLYHIVR</sequence>
<evidence type="ECO:0000313" key="3">
    <source>
        <dbReference type="Proteomes" id="UP000433945"/>
    </source>
</evidence>
<dbReference type="Gene3D" id="3.10.180.10">
    <property type="entry name" value="2,3-Dihydroxybiphenyl 1,2-Dioxygenase, domain 1"/>
    <property type="match status" value="1"/>
</dbReference>
<organism evidence="2 3">
    <name type="scientific">Flavobacterium rakeshii</name>
    <dbReference type="NCBI Taxonomy" id="1038845"/>
    <lineage>
        <taxon>Bacteria</taxon>
        <taxon>Pseudomonadati</taxon>
        <taxon>Bacteroidota</taxon>
        <taxon>Flavobacteriia</taxon>
        <taxon>Flavobacteriales</taxon>
        <taxon>Flavobacteriaceae</taxon>
        <taxon>Flavobacterium</taxon>
    </lineage>
</organism>
<name>A0A6N8HE26_9FLAO</name>
<dbReference type="SUPFAM" id="SSF54593">
    <property type="entry name" value="Glyoxalase/Bleomycin resistance protein/Dihydroxybiphenyl dioxygenase"/>
    <property type="match status" value="1"/>
</dbReference>
<gene>
    <name evidence="2" type="ORF">GN157_05085</name>
</gene>
<accession>A0A6N8HE26</accession>
<dbReference type="PROSITE" id="PS51819">
    <property type="entry name" value="VOC"/>
    <property type="match status" value="1"/>
</dbReference>
<keyword evidence="3" id="KW-1185">Reference proteome</keyword>
<dbReference type="RefSeq" id="WP_157482025.1">
    <property type="nucleotide sequence ID" value="NZ_WOWP01000013.1"/>
</dbReference>
<evidence type="ECO:0000313" key="2">
    <source>
        <dbReference type="EMBL" id="MUV03078.1"/>
    </source>
</evidence>
<dbReference type="OrthoDB" id="2703022at2"/>
<dbReference type="InterPro" id="IPR029068">
    <property type="entry name" value="Glyas_Bleomycin-R_OHBP_Dase"/>
</dbReference>
<evidence type="ECO:0000259" key="1">
    <source>
        <dbReference type="PROSITE" id="PS51819"/>
    </source>
</evidence>
<dbReference type="Proteomes" id="UP000433945">
    <property type="component" value="Unassembled WGS sequence"/>
</dbReference>
<protein>
    <submittedName>
        <fullName evidence="2">Glyoxalase</fullName>
    </submittedName>
</protein>
<dbReference type="EMBL" id="WOWP01000013">
    <property type="protein sequence ID" value="MUV03078.1"/>
    <property type="molecule type" value="Genomic_DNA"/>
</dbReference>
<comment type="caution">
    <text evidence="2">The sequence shown here is derived from an EMBL/GenBank/DDBJ whole genome shotgun (WGS) entry which is preliminary data.</text>
</comment>
<reference evidence="2 3" key="1">
    <citation type="submission" date="2019-12" db="EMBL/GenBank/DDBJ databases">
        <authorList>
            <person name="Sun J.-Q."/>
        </authorList>
    </citation>
    <scope>NUCLEOTIDE SEQUENCE [LARGE SCALE GENOMIC DNA]</scope>
    <source>
        <strain evidence="2 3">JCM 17928</strain>
    </source>
</reference>
<proteinExistence type="predicted"/>
<feature type="domain" description="VOC" evidence="1">
    <location>
        <begin position="2"/>
        <end position="116"/>
    </location>
</feature>
<dbReference type="InterPro" id="IPR037523">
    <property type="entry name" value="VOC_core"/>
</dbReference>